<dbReference type="PANTHER" id="PTHR22872">
    <property type="entry name" value="BTK-BINDING PROTEIN-RELATED"/>
    <property type="match status" value="1"/>
</dbReference>
<dbReference type="Proteomes" id="UP000759131">
    <property type="component" value="Unassembled WGS sequence"/>
</dbReference>
<evidence type="ECO:0000259" key="3">
    <source>
        <dbReference type="PROSITE" id="PS50097"/>
    </source>
</evidence>
<dbReference type="SUPFAM" id="SSF54695">
    <property type="entry name" value="POZ domain"/>
    <property type="match status" value="1"/>
</dbReference>
<evidence type="ECO:0000256" key="1">
    <source>
        <dbReference type="ARBA" id="ARBA00022737"/>
    </source>
</evidence>
<evidence type="ECO:0000313" key="5">
    <source>
        <dbReference type="Proteomes" id="UP000759131"/>
    </source>
</evidence>
<dbReference type="InterPro" id="IPR011333">
    <property type="entry name" value="SKP1/BTB/POZ_sf"/>
</dbReference>
<dbReference type="PRINTS" id="PR00633">
    <property type="entry name" value="RCCNDNSATION"/>
</dbReference>
<reference evidence="4" key="1">
    <citation type="submission" date="2020-11" db="EMBL/GenBank/DDBJ databases">
        <authorList>
            <person name="Tran Van P."/>
        </authorList>
    </citation>
    <scope>NUCLEOTIDE SEQUENCE</scope>
</reference>
<feature type="repeat" description="RCC1" evidence="2">
    <location>
        <begin position="185"/>
        <end position="240"/>
    </location>
</feature>
<dbReference type="InterPro" id="IPR009091">
    <property type="entry name" value="RCC1/BLIP-II"/>
</dbReference>
<dbReference type="PROSITE" id="PS50097">
    <property type="entry name" value="BTB"/>
    <property type="match status" value="1"/>
</dbReference>
<dbReference type="SMART" id="SM00225">
    <property type="entry name" value="BTB"/>
    <property type="match status" value="1"/>
</dbReference>
<feature type="repeat" description="RCC1" evidence="2">
    <location>
        <begin position="241"/>
        <end position="290"/>
    </location>
</feature>
<dbReference type="InterPro" id="IPR000408">
    <property type="entry name" value="Reg_chr_condens"/>
</dbReference>
<protein>
    <recommendedName>
        <fullName evidence="3">BTB domain-containing protein</fullName>
    </recommendedName>
</protein>
<dbReference type="Pfam" id="PF25390">
    <property type="entry name" value="WD40_RLD"/>
    <property type="match status" value="1"/>
</dbReference>
<dbReference type="PROSITE" id="PS00626">
    <property type="entry name" value="RCC1_2"/>
    <property type="match status" value="1"/>
</dbReference>
<sequence length="776" mass="86351">INNNSIDNEIHIKSYSYDSFYPFLQFLYAIKPKITPRIAREVSKLATLYGESVLQEWCGQTLGSSDETIDLTNICSLYEKSITDGSVDLNIYVKFPHLCPQPVVTEDHHKLRIKVLVVFGDNGEEVIVVTTDDRVYGFGTNRFGRLGLGVSDAIARPQLNATLTGKKISKICYGLGHCLGLTSGGQCYGWGHNASGQLGIRSVEDMSTPQPIKILNKTLQSKSVTDISCGDNHSLALTKDGFIYSFGANDRRQCGHKEGEMVWRPFRVKIKDRFVSISCGRSHSSALTDTGTAYVWGSNDCQQLGPKAVVVPGKTYCWPQLFIGHNSDLIYETVLCGPNHTVLLAAAGIVFVYGSDDWKPDPKSDQLLNIFPNKYVKSIDTTYDNRVVIVKAIDGQLFILGKANGSITWTPIDITIGCSLFDIYAKYCGYNRTFASIVDLIKTSMSSMNSCSQSDEEIYWSEGEETEECNDLVINTIGPHIDDKCHKSGSVLPDGTSDVLISELIDPKSSGNSTKSSLCLNECEDNTKNTVTVDSKNTASCERNLSKPSVTSGSFGRKITTKSASIAPRLSIQSIEAIKKHLLPIKSSTKSCSKTVEEIYCLEEEKDIKAIGPQTGTQCHKLISNNCSESDEEIYLSDSEGEESQTTGIIDSNSTDSCDLLVSNGYEKELFKAFNNRLDSDLRFIVENQFIYCHKTVLKIRNKEFWEICEQNMFTEREIEMNAYSYDTIKAFLMFLYGLRPEVNDQNCTELLELAEDYGEHRLKDICGNSRNFNKI</sequence>
<dbReference type="InterPro" id="IPR051625">
    <property type="entry name" value="Signaling_Regulatory_Domain"/>
</dbReference>
<keyword evidence="5" id="KW-1185">Reference proteome</keyword>
<dbReference type="InterPro" id="IPR000210">
    <property type="entry name" value="BTB/POZ_dom"/>
</dbReference>
<evidence type="ECO:0000256" key="2">
    <source>
        <dbReference type="PROSITE-ProRule" id="PRU00235"/>
    </source>
</evidence>
<dbReference type="PROSITE" id="PS50012">
    <property type="entry name" value="RCC1_3"/>
    <property type="match status" value="4"/>
</dbReference>
<keyword evidence="1" id="KW-0677">Repeat</keyword>
<dbReference type="Pfam" id="PF00651">
    <property type="entry name" value="BTB"/>
    <property type="match status" value="1"/>
</dbReference>
<dbReference type="AlphaFoldDB" id="A0A7R9Q2D5"/>
<dbReference type="InterPro" id="IPR058923">
    <property type="entry name" value="RCC1-like_dom"/>
</dbReference>
<dbReference type="SUPFAM" id="SSF50985">
    <property type="entry name" value="RCC1/BLIP-II"/>
    <property type="match status" value="1"/>
</dbReference>
<proteinExistence type="predicted"/>
<dbReference type="Gene3D" id="2.130.10.30">
    <property type="entry name" value="Regulator of chromosome condensation 1/beta-lactamase-inhibitor protein II"/>
    <property type="match status" value="1"/>
</dbReference>
<feature type="repeat" description="RCC1" evidence="2">
    <location>
        <begin position="291"/>
        <end position="347"/>
    </location>
</feature>
<organism evidence="4">
    <name type="scientific">Medioppia subpectinata</name>
    <dbReference type="NCBI Taxonomy" id="1979941"/>
    <lineage>
        <taxon>Eukaryota</taxon>
        <taxon>Metazoa</taxon>
        <taxon>Ecdysozoa</taxon>
        <taxon>Arthropoda</taxon>
        <taxon>Chelicerata</taxon>
        <taxon>Arachnida</taxon>
        <taxon>Acari</taxon>
        <taxon>Acariformes</taxon>
        <taxon>Sarcoptiformes</taxon>
        <taxon>Oribatida</taxon>
        <taxon>Brachypylina</taxon>
        <taxon>Oppioidea</taxon>
        <taxon>Oppiidae</taxon>
        <taxon>Medioppia</taxon>
    </lineage>
</organism>
<feature type="repeat" description="RCC1" evidence="2">
    <location>
        <begin position="133"/>
        <end position="184"/>
    </location>
</feature>
<evidence type="ECO:0000313" key="4">
    <source>
        <dbReference type="EMBL" id="CAD7628944.1"/>
    </source>
</evidence>
<feature type="non-terminal residue" evidence="4">
    <location>
        <position position="776"/>
    </location>
</feature>
<name>A0A7R9Q2D5_9ACAR</name>
<accession>A0A7R9Q2D5</accession>
<feature type="domain" description="BTB" evidence="3">
    <location>
        <begin position="680"/>
        <end position="745"/>
    </location>
</feature>
<dbReference type="EMBL" id="OC860840">
    <property type="protein sequence ID" value="CAD7628944.1"/>
    <property type="molecule type" value="Genomic_DNA"/>
</dbReference>
<dbReference type="OrthoDB" id="5981550at2759"/>
<dbReference type="Gene3D" id="3.30.710.10">
    <property type="entry name" value="Potassium Channel Kv1.1, Chain A"/>
    <property type="match status" value="2"/>
</dbReference>
<dbReference type="EMBL" id="CAJPIZ010006265">
    <property type="protein sequence ID" value="CAG2109374.1"/>
    <property type="molecule type" value="Genomic_DNA"/>
</dbReference>
<dbReference type="PANTHER" id="PTHR22872:SF2">
    <property type="entry name" value="INHIBITOR OF BRUTON TYROSINE KINASE"/>
    <property type="match status" value="1"/>
</dbReference>
<gene>
    <name evidence="4" type="ORF">OSB1V03_LOCUS9362</name>
</gene>